<proteinExistence type="predicted"/>
<name>A0A5C3F4K8_9BASI</name>
<organism evidence="3 4">
    <name type="scientific">Pseudozyma flocculosa</name>
    <dbReference type="NCBI Taxonomy" id="84751"/>
    <lineage>
        <taxon>Eukaryota</taxon>
        <taxon>Fungi</taxon>
        <taxon>Dikarya</taxon>
        <taxon>Basidiomycota</taxon>
        <taxon>Ustilaginomycotina</taxon>
        <taxon>Ustilaginomycetes</taxon>
        <taxon>Ustilaginales</taxon>
        <taxon>Ustilaginaceae</taxon>
        <taxon>Pseudozyma</taxon>
    </lineage>
</organism>
<evidence type="ECO:0000313" key="3">
    <source>
        <dbReference type="EMBL" id="SPO38627.1"/>
    </source>
</evidence>
<keyword evidence="4" id="KW-1185">Reference proteome</keyword>
<feature type="chain" id="PRO_5022686998" description="Secreted protein" evidence="2">
    <location>
        <begin position="26"/>
        <end position="127"/>
    </location>
</feature>
<feature type="region of interest" description="Disordered" evidence="1">
    <location>
        <begin position="41"/>
        <end position="96"/>
    </location>
</feature>
<reference evidence="3 4" key="1">
    <citation type="submission" date="2018-03" db="EMBL/GenBank/DDBJ databases">
        <authorList>
            <person name="Guldener U."/>
        </authorList>
    </citation>
    <scope>NUCLEOTIDE SEQUENCE [LARGE SCALE GENOMIC DNA]</scope>
    <source>
        <strain evidence="3 4">DAOM196992</strain>
    </source>
</reference>
<evidence type="ECO:0000256" key="2">
    <source>
        <dbReference type="SAM" id="SignalP"/>
    </source>
</evidence>
<feature type="compositionally biased region" description="Low complexity" evidence="1">
    <location>
        <begin position="62"/>
        <end position="96"/>
    </location>
</feature>
<dbReference type="EMBL" id="OOIP01000011">
    <property type="protein sequence ID" value="SPO38627.1"/>
    <property type="molecule type" value="Genomic_DNA"/>
</dbReference>
<feature type="signal peptide" evidence="2">
    <location>
        <begin position="1"/>
        <end position="25"/>
    </location>
</feature>
<evidence type="ECO:0000256" key="1">
    <source>
        <dbReference type="SAM" id="MobiDB-lite"/>
    </source>
</evidence>
<keyword evidence="2" id="KW-0732">Signal</keyword>
<evidence type="ECO:0008006" key="5">
    <source>
        <dbReference type="Google" id="ProtNLM"/>
    </source>
</evidence>
<protein>
    <recommendedName>
        <fullName evidence="5">Secreted protein</fullName>
    </recommendedName>
</protein>
<evidence type="ECO:0000313" key="4">
    <source>
        <dbReference type="Proteomes" id="UP000323386"/>
    </source>
</evidence>
<accession>A0A5C3F4K8</accession>
<sequence>MQLTLSKTIGLATLFGALLLSVAHAQDVGGAQLLAERGGMWGAQAGNNDAPMRLGADGLNHPQTSSSSSSSPAAEATQSASSRQSAPPQDNANANANAAASAALLPPALFAVPLLAITASSLASALV</sequence>
<gene>
    <name evidence="3" type="ORF">PSFLO_04106</name>
</gene>
<dbReference type="Proteomes" id="UP000323386">
    <property type="component" value="Unassembled WGS sequence"/>
</dbReference>
<dbReference type="AlphaFoldDB" id="A0A5C3F4K8"/>